<dbReference type="Proteomes" id="UP000824782">
    <property type="component" value="Unassembled WGS sequence"/>
</dbReference>
<dbReference type="InterPro" id="IPR029006">
    <property type="entry name" value="ADF-H/Gelsolin-like_dom_sf"/>
</dbReference>
<reference evidence="4" key="1">
    <citation type="thesis" date="2020" institute="ProQuest LLC" country="789 East Eisenhower Parkway, Ann Arbor, MI, USA">
        <title>Comparative Genomics and Chromosome Evolution.</title>
        <authorList>
            <person name="Mudd A.B."/>
        </authorList>
    </citation>
    <scope>NUCLEOTIDE SEQUENCE</scope>
    <source>
        <strain evidence="4">237g6f4</strain>
        <tissue evidence="4">Blood</tissue>
    </source>
</reference>
<evidence type="ECO:0000256" key="1">
    <source>
        <dbReference type="ARBA" id="ARBA00006844"/>
    </source>
</evidence>
<accession>A0AAV7CFD4</accession>
<name>A0AAV7CFD4_ENGPU</name>
<evidence type="ECO:0000256" key="2">
    <source>
        <dbReference type="ARBA" id="ARBA00023203"/>
    </source>
</evidence>
<keyword evidence="2" id="KW-0009">Actin-binding</keyword>
<dbReference type="PROSITE" id="PS51263">
    <property type="entry name" value="ADF_H"/>
    <property type="match status" value="1"/>
</dbReference>
<dbReference type="PRINTS" id="PR00006">
    <property type="entry name" value="COFILIN"/>
</dbReference>
<feature type="domain" description="ADF-H" evidence="3">
    <location>
        <begin position="4"/>
        <end position="140"/>
    </location>
</feature>
<dbReference type="AlphaFoldDB" id="A0AAV7CFD4"/>
<dbReference type="SUPFAM" id="SSF55753">
    <property type="entry name" value="Actin depolymerizing proteins"/>
    <property type="match status" value="1"/>
</dbReference>
<dbReference type="EMBL" id="WNYA01000003">
    <property type="protein sequence ID" value="KAG8583764.1"/>
    <property type="molecule type" value="Genomic_DNA"/>
</dbReference>
<dbReference type="GO" id="GO:0015629">
    <property type="term" value="C:actin cytoskeleton"/>
    <property type="evidence" value="ECO:0007669"/>
    <property type="project" value="InterPro"/>
</dbReference>
<comment type="similarity">
    <text evidence="1">Belongs to the actin-binding proteins ADF family.</text>
</comment>
<dbReference type="Gene3D" id="3.40.20.10">
    <property type="entry name" value="Severin"/>
    <property type="match status" value="1"/>
</dbReference>
<comment type="caution">
    <text evidence="4">The sequence shown here is derived from an EMBL/GenBank/DDBJ whole genome shotgun (WGS) entry which is preliminary data.</text>
</comment>
<dbReference type="EMBL" id="WNYA01000003">
    <property type="protein sequence ID" value="KAG8583763.1"/>
    <property type="molecule type" value="Genomic_DNA"/>
</dbReference>
<dbReference type="SMART" id="SM00102">
    <property type="entry name" value="ADF"/>
    <property type="match status" value="1"/>
</dbReference>
<keyword evidence="5" id="KW-1185">Reference proteome</keyword>
<dbReference type="PANTHER" id="PTHR11913">
    <property type="entry name" value="COFILIN-RELATED"/>
    <property type="match status" value="1"/>
</dbReference>
<organism evidence="4 5">
    <name type="scientific">Engystomops pustulosus</name>
    <name type="common">Tungara frog</name>
    <name type="synonym">Physalaemus pustulosus</name>
    <dbReference type="NCBI Taxonomy" id="76066"/>
    <lineage>
        <taxon>Eukaryota</taxon>
        <taxon>Metazoa</taxon>
        <taxon>Chordata</taxon>
        <taxon>Craniata</taxon>
        <taxon>Vertebrata</taxon>
        <taxon>Euteleostomi</taxon>
        <taxon>Amphibia</taxon>
        <taxon>Batrachia</taxon>
        <taxon>Anura</taxon>
        <taxon>Neobatrachia</taxon>
        <taxon>Hyloidea</taxon>
        <taxon>Leptodactylidae</taxon>
        <taxon>Leiuperinae</taxon>
        <taxon>Engystomops</taxon>
    </lineage>
</organism>
<evidence type="ECO:0000259" key="3">
    <source>
        <dbReference type="PROSITE" id="PS51263"/>
    </source>
</evidence>
<dbReference type="Pfam" id="PF00241">
    <property type="entry name" value="Cofilin_ADF"/>
    <property type="match status" value="1"/>
</dbReference>
<dbReference type="InterPro" id="IPR017904">
    <property type="entry name" value="ADF/Cofilin"/>
</dbReference>
<dbReference type="InterPro" id="IPR002108">
    <property type="entry name" value="ADF-H"/>
</dbReference>
<evidence type="ECO:0000313" key="4">
    <source>
        <dbReference type="EMBL" id="KAG8583764.1"/>
    </source>
</evidence>
<sequence length="152" mass="17334">MASGVQVDNSVTVLFEEMRLKKSGKKAAFFGFSPDEKFIVVQEGKEILSCERSNFFQRLKALLPENNCCYILMDLEYVTGESKKQDLVFVMWCPEEAHQKKITVCKLKIVLKQALPGVTKHWEMHNKEDFIVEQIAKKLSSGKVKSLEGCNV</sequence>
<evidence type="ECO:0000313" key="5">
    <source>
        <dbReference type="Proteomes" id="UP000824782"/>
    </source>
</evidence>
<proteinExistence type="inferred from homology"/>
<dbReference type="GO" id="GO:0030042">
    <property type="term" value="P:actin filament depolymerization"/>
    <property type="evidence" value="ECO:0007669"/>
    <property type="project" value="InterPro"/>
</dbReference>
<protein>
    <recommendedName>
        <fullName evidence="3">ADF-H domain-containing protein</fullName>
    </recommendedName>
</protein>
<dbReference type="GO" id="GO:0003779">
    <property type="term" value="F:actin binding"/>
    <property type="evidence" value="ECO:0007669"/>
    <property type="project" value="UniProtKB-KW"/>
</dbReference>
<gene>
    <name evidence="4" type="ORF">GDO81_008538</name>
</gene>